<dbReference type="GO" id="GO:0046872">
    <property type="term" value="F:metal ion binding"/>
    <property type="evidence" value="ECO:0007669"/>
    <property type="project" value="UniProtKB-KW"/>
</dbReference>
<feature type="compositionally biased region" description="Polar residues" evidence="10">
    <location>
        <begin position="112"/>
        <end position="121"/>
    </location>
</feature>
<comment type="similarity">
    <text evidence="9">Belongs to the WRKY group I family.</text>
</comment>
<feature type="region of interest" description="Disordered" evidence="10">
    <location>
        <begin position="440"/>
        <end position="491"/>
    </location>
</feature>
<dbReference type="InterPro" id="IPR036576">
    <property type="entry name" value="WRKY_dom_sf"/>
</dbReference>
<dbReference type="PANTHER" id="PTHR31221:SF125">
    <property type="entry name" value="WRKY TRANSCRIPTION FACTOR 1"/>
    <property type="match status" value="1"/>
</dbReference>
<protein>
    <submittedName>
        <fullName evidence="12">WRKY transcription factor 20</fullName>
    </submittedName>
</protein>
<keyword evidence="8" id="KW-0539">Nucleus</keyword>
<feature type="region of interest" description="Disordered" evidence="10">
    <location>
        <begin position="1"/>
        <end position="126"/>
    </location>
</feature>
<feature type="compositionally biased region" description="Basic and acidic residues" evidence="10">
    <location>
        <begin position="16"/>
        <end position="27"/>
    </location>
</feature>
<evidence type="ECO:0000256" key="2">
    <source>
        <dbReference type="ARBA" id="ARBA00022723"/>
    </source>
</evidence>
<evidence type="ECO:0000256" key="7">
    <source>
        <dbReference type="ARBA" id="ARBA00023163"/>
    </source>
</evidence>
<evidence type="ECO:0000256" key="8">
    <source>
        <dbReference type="ARBA" id="ARBA00023242"/>
    </source>
</evidence>
<gene>
    <name evidence="12" type="ORF">CEY00_Acc19274</name>
</gene>
<feature type="compositionally biased region" description="Polar residues" evidence="10">
    <location>
        <begin position="78"/>
        <end position="103"/>
    </location>
</feature>
<keyword evidence="4" id="KW-0862">Zinc</keyword>
<evidence type="ECO:0000256" key="9">
    <source>
        <dbReference type="ARBA" id="ARBA00061157"/>
    </source>
</evidence>
<evidence type="ECO:0000313" key="12">
    <source>
        <dbReference type="EMBL" id="PSS05972.1"/>
    </source>
</evidence>
<dbReference type="InterPro" id="IPR003657">
    <property type="entry name" value="WRKY_dom"/>
</dbReference>
<dbReference type="AlphaFoldDB" id="A0A2R6QCV4"/>
<accession>A0A2R6QCV4</accession>
<evidence type="ECO:0000256" key="4">
    <source>
        <dbReference type="ARBA" id="ARBA00022833"/>
    </source>
</evidence>
<feature type="domain" description="WRKY" evidence="11">
    <location>
        <begin position="206"/>
        <end position="270"/>
    </location>
</feature>
<proteinExistence type="inferred from homology"/>
<dbReference type="Pfam" id="PF03106">
    <property type="entry name" value="WRKY"/>
    <property type="match status" value="2"/>
</dbReference>
<keyword evidence="7" id="KW-0804">Transcription</keyword>
<feature type="region of interest" description="Disordered" evidence="10">
    <location>
        <begin position="292"/>
        <end position="359"/>
    </location>
</feature>
<evidence type="ECO:0000259" key="11">
    <source>
        <dbReference type="PROSITE" id="PS50811"/>
    </source>
</evidence>
<keyword evidence="2" id="KW-0479">Metal-binding</keyword>
<dbReference type="Proteomes" id="UP000241394">
    <property type="component" value="Chromosome LG17"/>
</dbReference>
<evidence type="ECO:0000256" key="6">
    <source>
        <dbReference type="ARBA" id="ARBA00023125"/>
    </source>
</evidence>
<feature type="region of interest" description="Disordered" evidence="10">
    <location>
        <begin position="187"/>
        <end position="214"/>
    </location>
</feature>
<dbReference type="GO" id="GO:0043565">
    <property type="term" value="F:sequence-specific DNA binding"/>
    <property type="evidence" value="ECO:0007669"/>
    <property type="project" value="InterPro"/>
</dbReference>
<dbReference type="OrthoDB" id="1918969at2759"/>
<evidence type="ECO:0000256" key="10">
    <source>
        <dbReference type="SAM" id="MobiDB-lite"/>
    </source>
</evidence>
<feature type="compositionally biased region" description="Basic and acidic residues" evidence="10">
    <location>
        <begin position="194"/>
        <end position="214"/>
    </location>
</feature>
<keyword evidence="5" id="KW-0805">Transcription regulation</keyword>
<dbReference type="STRING" id="1590841.A0A2R6QCV4"/>
<dbReference type="FunFam" id="2.20.25.80:FF:000006">
    <property type="entry name" value="WRKY transcription factor"/>
    <property type="match status" value="1"/>
</dbReference>
<evidence type="ECO:0000313" key="13">
    <source>
        <dbReference type="Proteomes" id="UP000241394"/>
    </source>
</evidence>
<comment type="caution">
    <text evidence="12">The sequence shown here is derived from an EMBL/GenBank/DDBJ whole genome shotgun (WGS) entry which is preliminary data.</text>
</comment>
<feature type="compositionally biased region" description="Polar residues" evidence="10">
    <location>
        <begin position="49"/>
        <end position="71"/>
    </location>
</feature>
<dbReference type="OMA" id="THCESRQ"/>
<reference evidence="12 13" key="1">
    <citation type="submission" date="2017-07" db="EMBL/GenBank/DDBJ databases">
        <title>An improved, manually edited Actinidia chinensis var. chinensis (kiwifruit) genome highlights the challenges associated with draft genomes and gene prediction in plants.</title>
        <authorList>
            <person name="Pilkington S."/>
            <person name="Crowhurst R."/>
            <person name="Hilario E."/>
            <person name="Nardozza S."/>
            <person name="Fraser L."/>
            <person name="Peng Y."/>
            <person name="Gunaseelan K."/>
            <person name="Simpson R."/>
            <person name="Tahir J."/>
            <person name="Deroles S."/>
            <person name="Templeton K."/>
            <person name="Luo Z."/>
            <person name="Davy M."/>
            <person name="Cheng C."/>
            <person name="Mcneilage M."/>
            <person name="Scaglione D."/>
            <person name="Liu Y."/>
            <person name="Zhang Q."/>
            <person name="Datson P."/>
            <person name="De Silva N."/>
            <person name="Gardiner S."/>
            <person name="Bassett H."/>
            <person name="Chagne D."/>
            <person name="Mccallum J."/>
            <person name="Dzierzon H."/>
            <person name="Deng C."/>
            <person name="Wang Y.-Y."/>
            <person name="Barron N."/>
            <person name="Manako K."/>
            <person name="Bowen J."/>
            <person name="Foster T."/>
            <person name="Erridge Z."/>
            <person name="Tiffin H."/>
            <person name="Waite C."/>
            <person name="Davies K."/>
            <person name="Grierson E."/>
            <person name="Laing W."/>
            <person name="Kirk R."/>
            <person name="Chen X."/>
            <person name="Wood M."/>
            <person name="Montefiori M."/>
            <person name="Brummell D."/>
            <person name="Schwinn K."/>
            <person name="Catanach A."/>
            <person name="Fullerton C."/>
            <person name="Li D."/>
            <person name="Meiyalaghan S."/>
            <person name="Nieuwenhuizen N."/>
            <person name="Read N."/>
            <person name="Prakash R."/>
            <person name="Hunter D."/>
            <person name="Zhang H."/>
            <person name="Mckenzie M."/>
            <person name="Knabel M."/>
            <person name="Harris A."/>
            <person name="Allan A."/>
            <person name="Chen A."/>
            <person name="Janssen B."/>
            <person name="Plunkett B."/>
            <person name="Dwamena C."/>
            <person name="Voogd C."/>
            <person name="Leif D."/>
            <person name="Lafferty D."/>
            <person name="Souleyre E."/>
            <person name="Varkonyi-Gasic E."/>
            <person name="Gambi F."/>
            <person name="Hanley J."/>
            <person name="Yao J.-L."/>
            <person name="Cheung J."/>
            <person name="David K."/>
            <person name="Warren B."/>
            <person name="Marsh K."/>
            <person name="Snowden K."/>
            <person name="Lin-Wang K."/>
            <person name="Brian L."/>
            <person name="Martinez-Sanchez M."/>
            <person name="Wang M."/>
            <person name="Ileperuma N."/>
            <person name="Macnee N."/>
            <person name="Campin R."/>
            <person name="Mcatee P."/>
            <person name="Drummond R."/>
            <person name="Espley R."/>
            <person name="Ireland H."/>
            <person name="Wu R."/>
            <person name="Atkinson R."/>
            <person name="Karunairetnam S."/>
            <person name="Bulley S."/>
            <person name="Chunkath S."/>
            <person name="Hanley Z."/>
            <person name="Storey R."/>
            <person name="Thrimawithana A."/>
            <person name="Thomson S."/>
            <person name="David C."/>
            <person name="Testolin R."/>
        </authorList>
    </citation>
    <scope>NUCLEOTIDE SEQUENCE [LARGE SCALE GENOMIC DNA]</scope>
    <source>
        <strain evidence="13">cv. Red5</strain>
        <tissue evidence="12">Young leaf</tissue>
    </source>
</reference>
<dbReference type="PANTHER" id="PTHR31221">
    <property type="entry name" value="WRKY TRANSCRIPTION FACTOR PROTEIN 1-RELATED"/>
    <property type="match status" value="1"/>
</dbReference>
<sequence length="491" mass="53643">MVTLGEVVQDAVASDKSQHRDSPDHESQSNQEGSTLSVLADEGPGGLHKTQSANSKVSASKCNEEGNTLSMITEEVSDNVQVRQGSDITSREQTAQSDENSPSVIPIRESHNLQQSQSPSSIIGDHFSQANQEGTSLSKIPAQDSDNLQERHGSDIVLHASESIKKESSLSAIPEKVPDILQLTQTPNTGSHLLHRDQEGKNSSRTPDKASEDGYNWRKYGQKLVKGNEFTRSYYRCTHPNCPAKRQVERLLDGQITDTIYLGKHEHPKPQPSAQISVSFVQPIQAIRPEETSLDTGQGKACNAHGLASHHAKPAESPKLSTIAPNDDAVEGASSLSNRTNDEVDHSADPDSKRQKKDITNISEIAVEKPNGDPRVVVQTTSEVDIVNDGYRWRKYGQKLVKGNPNPRSYYRCSNAGCPVKKHVERASHDLKVVITTYEGQHDHDKPPARTVTHNAAGADSNITTHNSKSRSRPEESRALGLEMAVHTSAN</sequence>
<evidence type="ECO:0000256" key="1">
    <source>
        <dbReference type="ARBA" id="ARBA00004123"/>
    </source>
</evidence>
<organism evidence="12 13">
    <name type="scientific">Actinidia chinensis var. chinensis</name>
    <name type="common">Chinese soft-hair kiwi</name>
    <dbReference type="NCBI Taxonomy" id="1590841"/>
    <lineage>
        <taxon>Eukaryota</taxon>
        <taxon>Viridiplantae</taxon>
        <taxon>Streptophyta</taxon>
        <taxon>Embryophyta</taxon>
        <taxon>Tracheophyta</taxon>
        <taxon>Spermatophyta</taxon>
        <taxon>Magnoliopsida</taxon>
        <taxon>eudicotyledons</taxon>
        <taxon>Gunneridae</taxon>
        <taxon>Pentapetalae</taxon>
        <taxon>asterids</taxon>
        <taxon>Ericales</taxon>
        <taxon>Actinidiaceae</taxon>
        <taxon>Actinidia</taxon>
    </lineage>
</organism>
<reference evidence="13" key="2">
    <citation type="journal article" date="2018" name="BMC Genomics">
        <title>A manually annotated Actinidia chinensis var. chinensis (kiwifruit) genome highlights the challenges associated with draft genomes and gene prediction in plants.</title>
        <authorList>
            <person name="Pilkington S.M."/>
            <person name="Crowhurst R."/>
            <person name="Hilario E."/>
            <person name="Nardozza S."/>
            <person name="Fraser L."/>
            <person name="Peng Y."/>
            <person name="Gunaseelan K."/>
            <person name="Simpson R."/>
            <person name="Tahir J."/>
            <person name="Deroles S.C."/>
            <person name="Templeton K."/>
            <person name="Luo Z."/>
            <person name="Davy M."/>
            <person name="Cheng C."/>
            <person name="McNeilage M."/>
            <person name="Scaglione D."/>
            <person name="Liu Y."/>
            <person name="Zhang Q."/>
            <person name="Datson P."/>
            <person name="De Silva N."/>
            <person name="Gardiner S.E."/>
            <person name="Bassett H."/>
            <person name="Chagne D."/>
            <person name="McCallum J."/>
            <person name="Dzierzon H."/>
            <person name="Deng C."/>
            <person name="Wang Y.Y."/>
            <person name="Barron L."/>
            <person name="Manako K."/>
            <person name="Bowen J."/>
            <person name="Foster T.M."/>
            <person name="Erridge Z.A."/>
            <person name="Tiffin H."/>
            <person name="Waite C.N."/>
            <person name="Davies K.M."/>
            <person name="Grierson E.P."/>
            <person name="Laing W.A."/>
            <person name="Kirk R."/>
            <person name="Chen X."/>
            <person name="Wood M."/>
            <person name="Montefiori M."/>
            <person name="Brummell D.A."/>
            <person name="Schwinn K.E."/>
            <person name="Catanach A."/>
            <person name="Fullerton C."/>
            <person name="Li D."/>
            <person name="Meiyalaghan S."/>
            <person name="Nieuwenhuizen N."/>
            <person name="Read N."/>
            <person name="Prakash R."/>
            <person name="Hunter D."/>
            <person name="Zhang H."/>
            <person name="McKenzie M."/>
            <person name="Knabel M."/>
            <person name="Harris A."/>
            <person name="Allan A.C."/>
            <person name="Gleave A."/>
            <person name="Chen A."/>
            <person name="Janssen B.J."/>
            <person name="Plunkett B."/>
            <person name="Ampomah-Dwamena C."/>
            <person name="Voogd C."/>
            <person name="Leif D."/>
            <person name="Lafferty D."/>
            <person name="Souleyre E.J.F."/>
            <person name="Varkonyi-Gasic E."/>
            <person name="Gambi F."/>
            <person name="Hanley J."/>
            <person name="Yao J.L."/>
            <person name="Cheung J."/>
            <person name="David K.M."/>
            <person name="Warren B."/>
            <person name="Marsh K."/>
            <person name="Snowden K.C."/>
            <person name="Lin-Wang K."/>
            <person name="Brian L."/>
            <person name="Martinez-Sanchez M."/>
            <person name="Wang M."/>
            <person name="Ileperuma N."/>
            <person name="Macnee N."/>
            <person name="Campin R."/>
            <person name="McAtee P."/>
            <person name="Drummond R.S.M."/>
            <person name="Espley R.V."/>
            <person name="Ireland H.S."/>
            <person name="Wu R."/>
            <person name="Atkinson R.G."/>
            <person name="Karunairetnam S."/>
            <person name="Bulley S."/>
            <person name="Chunkath S."/>
            <person name="Hanley Z."/>
            <person name="Storey R."/>
            <person name="Thrimawithana A.H."/>
            <person name="Thomson S."/>
            <person name="David C."/>
            <person name="Testolin R."/>
            <person name="Huang H."/>
            <person name="Hellens R.P."/>
            <person name="Schaffer R.J."/>
        </authorList>
    </citation>
    <scope>NUCLEOTIDE SEQUENCE [LARGE SCALE GENOMIC DNA]</scope>
    <source>
        <strain evidence="13">cv. Red5</strain>
    </source>
</reference>
<dbReference type="FunFam" id="2.20.25.80:FF:000003">
    <property type="entry name" value="WRKY transcription factor 57"/>
    <property type="match status" value="1"/>
</dbReference>
<dbReference type="EMBL" id="NKQK01000017">
    <property type="protein sequence ID" value="PSS05972.1"/>
    <property type="molecule type" value="Genomic_DNA"/>
</dbReference>
<dbReference type="Gramene" id="PSS05972">
    <property type="protein sequence ID" value="PSS05972"/>
    <property type="gene ID" value="CEY00_Acc19274"/>
</dbReference>
<feature type="domain" description="WRKY" evidence="11">
    <location>
        <begin position="382"/>
        <end position="447"/>
    </location>
</feature>
<dbReference type="SMART" id="SM00774">
    <property type="entry name" value="WRKY"/>
    <property type="match status" value="2"/>
</dbReference>
<keyword evidence="3" id="KW-0677">Repeat</keyword>
<dbReference type="GO" id="GO:0005634">
    <property type="term" value="C:nucleus"/>
    <property type="evidence" value="ECO:0007669"/>
    <property type="project" value="UniProtKB-SubCell"/>
</dbReference>
<dbReference type="InParanoid" id="A0A2R6QCV4"/>
<keyword evidence="13" id="KW-1185">Reference proteome</keyword>
<feature type="compositionally biased region" description="Polar residues" evidence="10">
    <location>
        <begin position="28"/>
        <end position="37"/>
    </location>
</feature>
<dbReference type="GO" id="GO:0003700">
    <property type="term" value="F:DNA-binding transcription factor activity"/>
    <property type="evidence" value="ECO:0007669"/>
    <property type="project" value="InterPro"/>
</dbReference>
<evidence type="ECO:0000256" key="3">
    <source>
        <dbReference type="ARBA" id="ARBA00022737"/>
    </source>
</evidence>
<dbReference type="PROSITE" id="PS50811">
    <property type="entry name" value="WRKY"/>
    <property type="match status" value="2"/>
</dbReference>
<feature type="compositionally biased region" description="Basic and acidic residues" evidence="10">
    <location>
        <begin position="340"/>
        <end position="359"/>
    </location>
</feature>
<dbReference type="Gene3D" id="2.20.25.80">
    <property type="entry name" value="WRKY domain"/>
    <property type="match status" value="2"/>
</dbReference>
<comment type="subcellular location">
    <subcellularLocation>
        <location evidence="1">Nucleus</location>
    </subcellularLocation>
</comment>
<dbReference type="InterPro" id="IPR044810">
    <property type="entry name" value="WRKY_plant"/>
</dbReference>
<name>A0A2R6QCV4_ACTCC</name>
<evidence type="ECO:0000256" key="5">
    <source>
        <dbReference type="ARBA" id="ARBA00023015"/>
    </source>
</evidence>
<dbReference type="SUPFAM" id="SSF118290">
    <property type="entry name" value="WRKY DNA-binding domain"/>
    <property type="match status" value="2"/>
</dbReference>
<dbReference type="FunCoup" id="A0A2R6QCV4">
    <property type="interactions" value="1870"/>
</dbReference>
<keyword evidence="6" id="KW-0238">DNA-binding</keyword>